<dbReference type="NCBIfam" id="TIGR02595">
    <property type="entry name" value="PEP_CTERM"/>
    <property type="match status" value="1"/>
</dbReference>
<keyword evidence="1" id="KW-0812">Transmembrane</keyword>
<evidence type="ECO:0000256" key="1">
    <source>
        <dbReference type="SAM" id="Phobius"/>
    </source>
</evidence>
<name>A0A7G5IMY6_9SPHN</name>
<proteinExistence type="predicted"/>
<organism evidence="3 4">
    <name type="scientific">Sandaracinobacteroides saxicola</name>
    <dbReference type="NCBI Taxonomy" id="2759707"/>
    <lineage>
        <taxon>Bacteria</taxon>
        <taxon>Pseudomonadati</taxon>
        <taxon>Pseudomonadota</taxon>
        <taxon>Alphaproteobacteria</taxon>
        <taxon>Sphingomonadales</taxon>
        <taxon>Sphingosinicellaceae</taxon>
        <taxon>Sandaracinobacteroides</taxon>
    </lineage>
</organism>
<dbReference type="NCBIfam" id="NF035944">
    <property type="entry name" value="PEPxxWA-CTERM"/>
    <property type="match status" value="1"/>
</dbReference>
<dbReference type="AlphaFoldDB" id="A0A7G5IMY6"/>
<dbReference type="InterPro" id="IPR013424">
    <property type="entry name" value="Ice-binding_C"/>
</dbReference>
<keyword evidence="4" id="KW-1185">Reference proteome</keyword>
<dbReference type="EMBL" id="CP059851">
    <property type="protein sequence ID" value="QMW24728.1"/>
    <property type="molecule type" value="Genomic_DNA"/>
</dbReference>
<reference evidence="3 4" key="1">
    <citation type="submission" date="2020-07" db="EMBL/GenBank/DDBJ databases">
        <title>Complete genome sequence for Sandaracinobacter sp. M6.</title>
        <authorList>
            <person name="Tang Y."/>
            <person name="Liu Q."/>
            <person name="Guo Z."/>
            <person name="Lei P."/>
            <person name="Huang B."/>
        </authorList>
    </citation>
    <scope>NUCLEOTIDE SEQUENCE [LARGE SCALE GENOMIC DNA]</scope>
    <source>
        <strain evidence="3 4">M6</strain>
    </source>
</reference>
<evidence type="ECO:0000259" key="2">
    <source>
        <dbReference type="Pfam" id="PF07589"/>
    </source>
</evidence>
<feature type="transmembrane region" description="Helical" evidence="1">
    <location>
        <begin position="130"/>
        <end position="147"/>
    </location>
</feature>
<evidence type="ECO:0000313" key="3">
    <source>
        <dbReference type="EMBL" id="QMW24728.1"/>
    </source>
</evidence>
<gene>
    <name evidence="3" type="ORF">H3309_15170</name>
</gene>
<dbReference type="KEGG" id="sand:H3309_15170"/>
<keyword evidence="1" id="KW-0472">Membrane</keyword>
<sequence length="155" mass="15980">MSAVVGQTRYETTGILGNNLLLGIAGGTAYCSGCQGSFTLHFDQTDFGTGGVYGVALDLVANAFRPFSSLITFGDGSTQLLLLGNGGTPGITSDKLIRSIAFGVEGKPTTDGFFAIDNLTIASAAAVPEPATWAMMIMGFGLVGVSMRRGRRVMG</sequence>
<dbReference type="Pfam" id="PF07589">
    <property type="entry name" value="PEP-CTERM"/>
    <property type="match status" value="1"/>
</dbReference>
<accession>A0A7G5IMY6</accession>
<feature type="domain" description="Ice-binding protein C-terminal" evidence="2">
    <location>
        <begin position="126"/>
        <end position="151"/>
    </location>
</feature>
<protein>
    <submittedName>
        <fullName evidence="3">PEP-CTERM sorting domain-containing protein</fullName>
    </submittedName>
</protein>
<keyword evidence="1" id="KW-1133">Transmembrane helix</keyword>
<dbReference type="Proteomes" id="UP000515292">
    <property type="component" value="Chromosome"/>
</dbReference>
<evidence type="ECO:0000313" key="4">
    <source>
        <dbReference type="Proteomes" id="UP000515292"/>
    </source>
</evidence>